<dbReference type="InterPro" id="IPR004837">
    <property type="entry name" value="NaCa_Exmemb"/>
</dbReference>
<keyword evidence="5 8" id="KW-0812">Transmembrane</keyword>
<dbReference type="GO" id="GO:0005886">
    <property type="term" value="C:plasma membrane"/>
    <property type="evidence" value="ECO:0007669"/>
    <property type="project" value="TreeGrafter"/>
</dbReference>
<keyword evidence="4" id="KW-0106">Calcium</keyword>
<dbReference type="EnsemblMetazoa" id="MESCA008119-RA">
    <property type="protein sequence ID" value="MESCA008119-PA"/>
    <property type="gene ID" value="MESCA008119"/>
</dbReference>
<evidence type="ECO:0000313" key="11">
    <source>
        <dbReference type="Proteomes" id="UP000015102"/>
    </source>
</evidence>
<evidence type="ECO:0000256" key="8">
    <source>
        <dbReference type="SAM" id="Phobius"/>
    </source>
</evidence>
<dbReference type="InterPro" id="IPR044880">
    <property type="entry name" value="NCX_ion-bd_dom_sf"/>
</dbReference>
<dbReference type="HOGENOM" id="CLU_1253376_0_0_1"/>
<reference evidence="10" key="2">
    <citation type="submission" date="2015-06" db="UniProtKB">
        <authorList>
            <consortium name="EnsemblMetazoa"/>
        </authorList>
    </citation>
    <scope>IDENTIFICATION</scope>
</reference>
<evidence type="ECO:0000256" key="6">
    <source>
        <dbReference type="ARBA" id="ARBA00022989"/>
    </source>
</evidence>
<feature type="transmembrane region" description="Helical" evidence="8">
    <location>
        <begin position="117"/>
        <end position="135"/>
    </location>
</feature>
<feature type="domain" description="Sodium/calcium exchanger membrane region" evidence="9">
    <location>
        <begin position="5"/>
        <end position="134"/>
    </location>
</feature>
<dbReference type="GO" id="GO:0008273">
    <property type="term" value="F:calcium, potassium:sodium antiporter activity"/>
    <property type="evidence" value="ECO:0007669"/>
    <property type="project" value="TreeGrafter"/>
</dbReference>
<keyword evidence="4" id="KW-0109">Calcium transport</keyword>
<dbReference type="Pfam" id="PF01699">
    <property type="entry name" value="Na_Ca_ex"/>
    <property type="match status" value="1"/>
</dbReference>
<sequence length="221" mass="24986">GGGTIVCNDYFLPTVECICEDLHLSKDVAAATFMASATTMPEFFTNTISTLITHNDMGVGTIIGSLMFNTLGVAAIAGMSLDKPIQLDWWPVVRDCTIYSLNTVILIIITWNNEITFWDTLVLAIFLIIYYTVTFNNNRFMNTIRVFVEDKMNCCLSTRYEYITDSNPIDDYPHIYTWQEILFGRAAENTCGEEEGSPLDEFPEIFTEEQLAHGAIILHIF</sequence>
<evidence type="ECO:0000256" key="3">
    <source>
        <dbReference type="ARBA" id="ARBA00022449"/>
    </source>
</evidence>
<organism evidence="10 11">
    <name type="scientific">Megaselia scalaris</name>
    <name type="common">Humpbacked fly</name>
    <name type="synonym">Phora scalaris</name>
    <dbReference type="NCBI Taxonomy" id="36166"/>
    <lineage>
        <taxon>Eukaryota</taxon>
        <taxon>Metazoa</taxon>
        <taxon>Ecdysozoa</taxon>
        <taxon>Arthropoda</taxon>
        <taxon>Hexapoda</taxon>
        <taxon>Insecta</taxon>
        <taxon>Pterygota</taxon>
        <taxon>Neoptera</taxon>
        <taxon>Endopterygota</taxon>
        <taxon>Diptera</taxon>
        <taxon>Brachycera</taxon>
        <taxon>Muscomorpha</taxon>
        <taxon>Platypezoidea</taxon>
        <taxon>Phoridae</taxon>
        <taxon>Megaseliini</taxon>
        <taxon>Megaselia</taxon>
    </lineage>
</organism>
<reference evidence="11" key="1">
    <citation type="submission" date="2013-02" db="EMBL/GenBank/DDBJ databases">
        <authorList>
            <person name="Hughes D."/>
        </authorList>
    </citation>
    <scope>NUCLEOTIDE SEQUENCE</scope>
    <source>
        <strain>Durham</strain>
        <strain evidence="11">NC isolate 2 -- Noor lab</strain>
    </source>
</reference>
<comment type="similarity">
    <text evidence="2">Belongs to the Ca(2+):cation antiporter (CaCA) (TC 2.A.19) family. SLC24A subfamily.</text>
</comment>
<evidence type="ECO:0000256" key="7">
    <source>
        <dbReference type="ARBA" id="ARBA00023136"/>
    </source>
</evidence>
<evidence type="ECO:0000313" key="10">
    <source>
        <dbReference type="EnsemblMetazoa" id="MESCA008119-PA"/>
    </source>
</evidence>
<proteinExistence type="inferred from homology"/>
<dbReference type="Proteomes" id="UP000015102">
    <property type="component" value="Unassembled WGS sequence"/>
</dbReference>
<dbReference type="PANTHER" id="PTHR10846">
    <property type="entry name" value="SODIUM/POTASSIUM/CALCIUM EXCHANGER"/>
    <property type="match status" value="1"/>
</dbReference>
<dbReference type="AlphaFoldDB" id="T1GWE5"/>
<evidence type="ECO:0000256" key="1">
    <source>
        <dbReference type="ARBA" id="ARBA00004141"/>
    </source>
</evidence>
<dbReference type="Gene3D" id="1.20.1420.30">
    <property type="entry name" value="NCX, central ion-binding region"/>
    <property type="match status" value="1"/>
</dbReference>
<keyword evidence="11" id="KW-1185">Reference proteome</keyword>
<dbReference type="GO" id="GO:0006874">
    <property type="term" value="P:intracellular calcium ion homeostasis"/>
    <property type="evidence" value="ECO:0007669"/>
    <property type="project" value="TreeGrafter"/>
</dbReference>
<protein>
    <recommendedName>
        <fullName evidence="9">Sodium/calcium exchanger membrane region domain-containing protein</fullName>
    </recommendedName>
</protein>
<feature type="transmembrane region" description="Helical" evidence="8">
    <location>
        <begin position="59"/>
        <end position="80"/>
    </location>
</feature>
<dbReference type="InterPro" id="IPR004481">
    <property type="entry name" value="K/Na/Ca-exchanger"/>
</dbReference>
<evidence type="ECO:0000259" key="9">
    <source>
        <dbReference type="Pfam" id="PF01699"/>
    </source>
</evidence>
<dbReference type="PANTHER" id="PTHR10846:SF2">
    <property type="entry name" value="RE48874P"/>
    <property type="match status" value="1"/>
</dbReference>
<keyword evidence="4" id="KW-0813">Transport</keyword>
<keyword evidence="4" id="KW-0406">Ion transport</keyword>
<dbReference type="STRING" id="36166.T1GWE5"/>
<dbReference type="EMBL" id="CAQQ02002537">
    <property type="status" value="NOT_ANNOTATED_CDS"/>
    <property type="molecule type" value="Genomic_DNA"/>
</dbReference>
<keyword evidence="3" id="KW-0050">Antiport</keyword>
<evidence type="ECO:0000256" key="2">
    <source>
        <dbReference type="ARBA" id="ARBA00005364"/>
    </source>
</evidence>
<evidence type="ECO:0000256" key="5">
    <source>
        <dbReference type="ARBA" id="ARBA00022692"/>
    </source>
</evidence>
<accession>T1GWE5</accession>
<comment type="subcellular location">
    <subcellularLocation>
        <location evidence="1">Membrane</location>
        <topology evidence="1">Multi-pass membrane protein</topology>
    </subcellularLocation>
</comment>
<name>T1GWE5_MEGSC</name>
<keyword evidence="6 8" id="KW-1133">Transmembrane helix</keyword>
<evidence type="ECO:0000256" key="4">
    <source>
        <dbReference type="ARBA" id="ARBA00022568"/>
    </source>
</evidence>
<dbReference type="GO" id="GO:0005262">
    <property type="term" value="F:calcium channel activity"/>
    <property type="evidence" value="ECO:0007669"/>
    <property type="project" value="TreeGrafter"/>
</dbReference>
<keyword evidence="7 8" id="KW-0472">Membrane</keyword>
<dbReference type="EMBL" id="CAQQ02002536">
    <property type="status" value="NOT_ANNOTATED_CDS"/>
    <property type="molecule type" value="Genomic_DNA"/>
</dbReference>